<organism evidence="4 5">
    <name type="scientific">Mailhella massiliensis</name>
    <dbReference type="NCBI Taxonomy" id="1903261"/>
    <lineage>
        <taxon>Bacteria</taxon>
        <taxon>Pseudomonadati</taxon>
        <taxon>Thermodesulfobacteriota</taxon>
        <taxon>Desulfovibrionia</taxon>
        <taxon>Desulfovibrionales</taxon>
        <taxon>Desulfovibrionaceae</taxon>
        <taxon>Mailhella</taxon>
    </lineage>
</organism>
<evidence type="ECO:0000256" key="1">
    <source>
        <dbReference type="ARBA" id="ARBA00008107"/>
    </source>
</evidence>
<accession>A0A921DQL0</accession>
<keyword evidence="2" id="KW-0592">Phosphate transport</keyword>
<dbReference type="InterPro" id="IPR028366">
    <property type="entry name" value="PhoU"/>
</dbReference>
<reference evidence="4" key="1">
    <citation type="journal article" date="2021" name="PeerJ">
        <title>Extensive microbial diversity within the chicken gut microbiome revealed by metagenomics and culture.</title>
        <authorList>
            <person name="Gilroy R."/>
            <person name="Ravi A."/>
            <person name="Getino M."/>
            <person name="Pursley I."/>
            <person name="Horton D.L."/>
            <person name="Alikhan N.F."/>
            <person name="Baker D."/>
            <person name="Gharbi K."/>
            <person name="Hall N."/>
            <person name="Watson M."/>
            <person name="Adriaenssens E.M."/>
            <person name="Foster-Nyarko E."/>
            <person name="Jarju S."/>
            <person name="Secka A."/>
            <person name="Antonio M."/>
            <person name="Oren A."/>
            <person name="Chaudhuri R.R."/>
            <person name="La Ragione R."/>
            <person name="Hildebrand F."/>
            <person name="Pallen M.J."/>
        </authorList>
    </citation>
    <scope>NUCLEOTIDE SEQUENCE</scope>
    <source>
        <strain evidence="4">ChiGjej2B2-19336</strain>
    </source>
</reference>
<feature type="domain" description="PhoU" evidence="3">
    <location>
        <begin position="122"/>
        <end position="204"/>
    </location>
</feature>
<dbReference type="GO" id="GO:0045936">
    <property type="term" value="P:negative regulation of phosphate metabolic process"/>
    <property type="evidence" value="ECO:0007669"/>
    <property type="project" value="InterPro"/>
</dbReference>
<protein>
    <recommendedName>
        <fullName evidence="2">Phosphate-specific transport system accessory protein PhoU</fullName>
    </recommendedName>
</protein>
<dbReference type="PANTHER" id="PTHR42930">
    <property type="entry name" value="PHOSPHATE-SPECIFIC TRANSPORT SYSTEM ACCESSORY PROTEIN PHOU"/>
    <property type="match status" value="1"/>
</dbReference>
<comment type="caution">
    <text evidence="4">The sequence shown here is derived from an EMBL/GenBank/DDBJ whole genome shotgun (WGS) entry which is preliminary data.</text>
</comment>
<comment type="similarity">
    <text evidence="1 2">Belongs to the PhoU family.</text>
</comment>
<dbReference type="NCBIfam" id="TIGR02135">
    <property type="entry name" value="phoU_full"/>
    <property type="match status" value="1"/>
</dbReference>
<dbReference type="Pfam" id="PF01895">
    <property type="entry name" value="PhoU"/>
    <property type="match status" value="2"/>
</dbReference>
<dbReference type="GO" id="GO:0030643">
    <property type="term" value="P:intracellular phosphate ion homeostasis"/>
    <property type="evidence" value="ECO:0007669"/>
    <property type="project" value="InterPro"/>
</dbReference>
<keyword evidence="2" id="KW-0963">Cytoplasm</keyword>
<comment type="function">
    <text evidence="2">Plays a role in the regulation of phosphate uptake.</text>
</comment>
<gene>
    <name evidence="4" type="primary">phoU</name>
    <name evidence="4" type="ORF">K8W16_03270</name>
</gene>
<dbReference type="SUPFAM" id="SSF109755">
    <property type="entry name" value="PhoU-like"/>
    <property type="match status" value="1"/>
</dbReference>
<reference evidence="4" key="2">
    <citation type="submission" date="2021-09" db="EMBL/GenBank/DDBJ databases">
        <authorList>
            <person name="Gilroy R."/>
        </authorList>
    </citation>
    <scope>NUCLEOTIDE SEQUENCE</scope>
    <source>
        <strain evidence="4">ChiGjej2B2-19336</strain>
    </source>
</reference>
<dbReference type="InterPro" id="IPR026022">
    <property type="entry name" value="PhoU_dom"/>
</dbReference>
<evidence type="ECO:0000313" key="5">
    <source>
        <dbReference type="Proteomes" id="UP000698963"/>
    </source>
</evidence>
<dbReference type="InterPro" id="IPR038078">
    <property type="entry name" value="PhoU-like_sf"/>
</dbReference>
<dbReference type="Proteomes" id="UP000698963">
    <property type="component" value="Unassembled WGS sequence"/>
</dbReference>
<comment type="subunit">
    <text evidence="2">Homodimer.</text>
</comment>
<dbReference type="Gene3D" id="1.20.58.220">
    <property type="entry name" value="Phosphate transport system protein phou homolog 2, domain 2"/>
    <property type="match status" value="1"/>
</dbReference>
<comment type="subcellular location">
    <subcellularLocation>
        <location evidence="2">Cytoplasm</location>
    </subcellularLocation>
</comment>
<evidence type="ECO:0000313" key="4">
    <source>
        <dbReference type="EMBL" id="HJD96650.1"/>
    </source>
</evidence>
<feature type="domain" description="PhoU" evidence="3">
    <location>
        <begin position="19"/>
        <end position="105"/>
    </location>
</feature>
<evidence type="ECO:0000256" key="2">
    <source>
        <dbReference type="PIRNR" id="PIRNR003107"/>
    </source>
</evidence>
<dbReference type="GO" id="GO:0005737">
    <property type="term" value="C:cytoplasm"/>
    <property type="evidence" value="ECO:0007669"/>
    <property type="project" value="UniProtKB-SubCell"/>
</dbReference>
<name>A0A921DQL0_9BACT</name>
<evidence type="ECO:0000259" key="3">
    <source>
        <dbReference type="Pfam" id="PF01895"/>
    </source>
</evidence>
<dbReference type="GO" id="GO:0006817">
    <property type="term" value="P:phosphate ion transport"/>
    <property type="evidence" value="ECO:0007669"/>
    <property type="project" value="UniProtKB-KW"/>
</dbReference>
<dbReference type="PANTHER" id="PTHR42930:SF3">
    <property type="entry name" value="PHOSPHATE-SPECIFIC TRANSPORT SYSTEM ACCESSORY PROTEIN PHOU"/>
    <property type="match status" value="1"/>
</dbReference>
<dbReference type="PIRSF" id="PIRSF003107">
    <property type="entry name" value="PhoU"/>
    <property type="match status" value="1"/>
</dbReference>
<dbReference type="RefSeq" id="WP_304121120.1">
    <property type="nucleotide sequence ID" value="NZ_DYZA01000061.1"/>
</dbReference>
<proteinExistence type="inferred from homology"/>
<dbReference type="AlphaFoldDB" id="A0A921DQL0"/>
<keyword evidence="2" id="KW-0813">Transport</keyword>
<sequence>MMDQRYGSPVLRGLRTELLTMGSLVQLAYGKARTALLLRDAAAAEEVVRSDDAIDEMELELDETCTSVIARTQPVARDLRFILTAVRMVLDLERIADEAVTIARQIPRLPESFSPSLEEDLTRYMQLAFDMLDTALDAFRREDVPLGMNVFQHSEESVHLLLSMYEKLMVDVRASVVDPSAAVPLILVARSVDRICRRSENIVEHLCFMCDGITVKHRVKLSGVGA</sequence>
<dbReference type="EMBL" id="DYZA01000061">
    <property type="protein sequence ID" value="HJD96650.1"/>
    <property type="molecule type" value="Genomic_DNA"/>
</dbReference>